<name>A0A0W0FUM2_MONRR</name>
<gene>
    <name evidence="1" type="ORF">WG66_7381</name>
</gene>
<organism evidence="1 2">
    <name type="scientific">Moniliophthora roreri</name>
    <name type="common">Frosty pod rot fungus</name>
    <name type="synonym">Monilia roreri</name>
    <dbReference type="NCBI Taxonomy" id="221103"/>
    <lineage>
        <taxon>Eukaryota</taxon>
        <taxon>Fungi</taxon>
        <taxon>Dikarya</taxon>
        <taxon>Basidiomycota</taxon>
        <taxon>Agaricomycotina</taxon>
        <taxon>Agaricomycetes</taxon>
        <taxon>Agaricomycetidae</taxon>
        <taxon>Agaricales</taxon>
        <taxon>Marasmiineae</taxon>
        <taxon>Marasmiaceae</taxon>
        <taxon>Moniliophthora</taxon>
    </lineage>
</organism>
<comment type="caution">
    <text evidence="1">The sequence shown here is derived from an EMBL/GenBank/DDBJ whole genome shotgun (WGS) entry which is preliminary data.</text>
</comment>
<dbReference type="EMBL" id="LATX01001612">
    <property type="protein sequence ID" value="KTB40044.1"/>
    <property type="molecule type" value="Genomic_DNA"/>
</dbReference>
<evidence type="ECO:0000313" key="1">
    <source>
        <dbReference type="EMBL" id="KTB40044.1"/>
    </source>
</evidence>
<proteinExistence type="predicted"/>
<evidence type="ECO:0000313" key="2">
    <source>
        <dbReference type="Proteomes" id="UP000054988"/>
    </source>
</evidence>
<accession>A0A0W0FUM2</accession>
<reference evidence="1 2" key="1">
    <citation type="submission" date="2015-12" db="EMBL/GenBank/DDBJ databases">
        <title>Draft genome sequence of Moniliophthora roreri, the causal agent of frosty pod rot of cacao.</title>
        <authorList>
            <person name="Aime M.C."/>
            <person name="Diaz-Valderrama J.R."/>
            <person name="Kijpornyongpan T."/>
            <person name="Phillips-Mora W."/>
        </authorList>
    </citation>
    <scope>NUCLEOTIDE SEQUENCE [LARGE SCALE GENOMIC DNA]</scope>
    <source>
        <strain evidence="1 2">MCA 2952</strain>
    </source>
</reference>
<protein>
    <submittedName>
        <fullName evidence="1">Uncharacterized protein</fullName>
    </submittedName>
</protein>
<dbReference type="Proteomes" id="UP000054988">
    <property type="component" value="Unassembled WGS sequence"/>
</dbReference>
<dbReference type="AlphaFoldDB" id="A0A0W0FUM2"/>
<sequence>MSGMEARTNVKEMELTAGCLKDLVSDFAEPMSATYHDPPSQQERARYNRFVNEIKKLLGHDDCLFMGHPVSEYDRNVEHLKDWSWIYLRFCEAAEEPSRLNDGRVSRSVEEVEFGYFRYYL</sequence>